<name>A0A8J3JII6_9ACTN</name>
<protein>
    <submittedName>
        <fullName evidence="2">Glyoxalase</fullName>
    </submittedName>
</protein>
<dbReference type="Gene3D" id="3.10.180.10">
    <property type="entry name" value="2,3-Dihydroxybiphenyl 1,2-Dioxygenase, domain 1"/>
    <property type="match status" value="1"/>
</dbReference>
<dbReference type="InterPro" id="IPR037523">
    <property type="entry name" value="VOC_core"/>
</dbReference>
<evidence type="ECO:0000313" key="2">
    <source>
        <dbReference type="EMBL" id="GIF81067.1"/>
    </source>
</evidence>
<keyword evidence="3" id="KW-1185">Reference proteome</keyword>
<feature type="domain" description="VOC" evidence="1">
    <location>
        <begin position="1"/>
        <end position="119"/>
    </location>
</feature>
<organism evidence="2 3">
    <name type="scientific">Catellatospora bangladeshensis</name>
    <dbReference type="NCBI Taxonomy" id="310355"/>
    <lineage>
        <taxon>Bacteria</taxon>
        <taxon>Bacillati</taxon>
        <taxon>Actinomycetota</taxon>
        <taxon>Actinomycetes</taxon>
        <taxon>Micromonosporales</taxon>
        <taxon>Micromonosporaceae</taxon>
        <taxon>Catellatospora</taxon>
    </lineage>
</organism>
<dbReference type="InterPro" id="IPR029068">
    <property type="entry name" value="Glyas_Bleomycin-R_OHBP_Dase"/>
</dbReference>
<sequence length="122" mass="12969">MVWPCLTYPDAGAAITFLEEAFGFTATAVHGTGDTVAHAELRWPLGGGVMLGSPRPDNVHDIPAGQGLVYVVTDKPDALFARAVAAGATVVRELRDEDYGSRGFTVRDPQGILWSFGTYTGE</sequence>
<gene>
    <name evidence="2" type="ORF">Cba03nite_24160</name>
</gene>
<dbReference type="SUPFAM" id="SSF54593">
    <property type="entry name" value="Glyoxalase/Bleomycin resistance protein/Dihydroxybiphenyl dioxygenase"/>
    <property type="match status" value="1"/>
</dbReference>
<dbReference type="Proteomes" id="UP000601223">
    <property type="component" value="Unassembled WGS sequence"/>
</dbReference>
<evidence type="ECO:0000259" key="1">
    <source>
        <dbReference type="PROSITE" id="PS51819"/>
    </source>
</evidence>
<comment type="caution">
    <text evidence="2">The sequence shown here is derived from an EMBL/GenBank/DDBJ whole genome shotgun (WGS) entry which is preliminary data.</text>
</comment>
<dbReference type="PANTHER" id="PTHR34109:SF1">
    <property type="entry name" value="VOC DOMAIN-CONTAINING PROTEIN"/>
    <property type="match status" value="1"/>
</dbReference>
<reference evidence="2 3" key="1">
    <citation type="submission" date="2021-01" db="EMBL/GenBank/DDBJ databases">
        <title>Whole genome shotgun sequence of Catellatospora bangladeshensis NBRC 107357.</title>
        <authorList>
            <person name="Komaki H."/>
            <person name="Tamura T."/>
        </authorList>
    </citation>
    <scope>NUCLEOTIDE SEQUENCE [LARGE SCALE GENOMIC DNA]</scope>
    <source>
        <strain evidence="2 3">NBRC 107357</strain>
    </source>
</reference>
<dbReference type="EMBL" id="BONF01000011">
    <property type="protein sequence ID" value="GIF81067.1"/>
    <property type="molecule type" value="Genomic_DNA"/>
</dbReference>
<proteinExistence type="predicted"/>
<dbReference type="PROSITE" id="PS51819">
    <property type="entry name" value="VOC"/>
    <property type="match status" value="1"/>
</dbReference>
<accession>A0A8J3JII6</accession>
<dbReference type="InterPro" id="IPR004360">
    <property type="entry name" value="Glyas_Fos-R_dOase_dom"/>
</dbReference>
<evidence type="ECO:0000313" key="3">
    <source>
        <dbReference type="Proteomes" id="UP000601223"/>
    </source>
</evidence>
<dbReference type="Pfam" id="PF00903">
    <property type="entry name" value="Glyoxalase"/>
    <property type="match status" value="1"/>
</dbReference>
<dbReference type="AlphaFoldDB" id="A0A8J3JII6"/>
<dbReference type="PANTHER" id="PTHR34109">
    <property type="entry name" value="BNAUNNG04460D PROTEIN-RELATED"/>
    <property type="match status" value="1"/>
</dbReference>